<protein>
    <submittedName>
        <fullName evidence="6">Glycosyl hydrolase family 65 central catalytic domain protein</fullName>
    </submittedName>
</protein>
<dbReference type="FunFam" id="1.50.10.10:FF:000053">
    <property type="entry name" value="Putative glycosyl hydrolase"/>
    <property type="match status" value="1"/>
</dbReference>
<reference evidence="6" key="1">
    <citation type="submission" date="2011-01" db="EMBL/GenBank/DDBJ databases">
        <authorList>
            <person name="Muzny D."/>
            <person name="Qin X."/>
            <person name="Buhay C."/>
            <person name="Dugan-Rocha S."/>
            <person name="Ding Y."/>
            <person name="Chen G."/>
            <person name="Hawes A."/>
            <person name="Holder M."/>
            <person name="Jhangiani S."/>
            <person name="Johnson A."/>
            <person name="Khan Z."/>
            <person name="Li Z."/>
            <person name="Liu W."/>
            <person name="Liu X."/>
            <person name="Perez L."/>
            <person name="Shen H."/>
            <person name="Wang Q."/>
            <person name="Watt J."/>
            <person name="Xi L."/>
            <person name="Xin Y."/>
            <person name="Zhou J."/>
            <person name="Deng J."/>
            <person name="Jiang H."/>
            <person name="Liu Y."/>
            <person name="Qu J."/>
            <person name="Song X.-Z."/>
            <person name="Zhang L."/>
            <person name="Villasana D."/>
            <person name="Johnson A."/>
            <person name="Liu J."/>
            <person name="Liyanage D."/>
            <person name="Lorensuhewa L."/>
            <person name="Robinson T."/>
            <person name="Song A."/>
            <person name="Song B.-B."/>
            <person name="Dinh H."/>
            <person name="Thornton R."/>
            <person name="Coyle M."/>
            <person name="Francisco L."/>
            <person name="Jackson L."/>
            <person name="Javaid M."/>
            <person name="Korchina V."/>
            <person name="Kovar C."/>
            <person name="Mata R."/>
            <person name="Mathew T."/>
            <person name="Ngo R."/>
            <person name="Nguyen L."/>
            <person name="Nguyen N."/>
            <person name="Okwuonu G."/>
            <person name="Ongeri F."/>
            <person name="Pham C."/>
            <person name="Simmons D."/>
            <person name="Wilczek-Boney K."/>
            <person name="Hale W."/>
            <person name="Jakkamsetti A."/>
            <person name="Pham P."/>
            <person name="Ruth R."/>
            <person name="San Lucas F."/>
            <person name="Warren J."/>
            <person name="Zhang J."/>
            <person name="Zhao Z."/>
            <person name="Zhou C."/>
            <person name="Zhu D."/>
            <person name="Lee S."/>
            <person name="Bess C."/>
            <person name="Blankenburg K."/>
            <person name="Forbes L."/>
            <person name="Fu Q."/>
            <person name="Gubbala S."/>
            <person name="Hirani K."/>
            <person name="Jayaseelan J.C."/>
            <person name="Lara F."/>
            <person name="Munidasa M."/>
            <person name="Palculict T."/>
            <person name="Patil S."/>
            <person name="Pu L.-L."/>
            <person name="Saada N."/>
            <person name="Tang L."/>
            <person name="Weissenberger G."/>
            <person name="Zhu Y."/>
            <person name="Hemphill L."/>
            <person name="Shang Y."/>
            <person name="Youmans B."/>
            <person name="Ayvaz T."/>
            <person name="Ross M."/>
            <person name="Santibanez J."/>
            <person name="Aqrawi P."/>
            <person name="Gross S."/>
            <person name="Joshi V."/>
            <person name="Fowler G."/>
            <person name="Nazareth L."/>
            <person name="Reid J."/>
            <person name="Worley K."/>
            <person name="Petrosino J."/>
            <person name="Highlander S."/>
            <person name="Gibbs R."/>
        </authorList>
    </citation>
    <scope>NUCLEOTIDE SEQUENCE [LARGE SCALE GENOMIC DNA]</scope>
    <source>
        <strain evidence="6">ATCC 33707</strain>
    </source>
</reference>
<dbReference type="Pfam" id="PF03633">
    <property type="entry name" value="Glyco_hydro_65C"/>
    <property type="match status" value="1"/>
</dbReference>
<dbReference type="PANTHER" id="PTHR11051">
    <property type="entry name" value="GLYCOSYL HYDROLASE-RELATED"/>
    <property type="match status" value="1"/>
</dbReference>
<dbReference type="GO" id="GO:0005975">
    <property type="term" value="P:carbohydrate metabolic process"/>
    <property type="evidence" value="ECO:0007669"/>
    <property type="project" value="InterPro"/>
</dbReference>
<keyword evidence="1" id="KW-0326">Glycosidase</keyword>
<feature type="domain" description="Glycoside hydrolase family 65 N-terminal" evidence="5">
    <location>
        <begin position="107"/>
        <end position="363"/>
    </location>
</feature>
<evidence type="ECO:0000259" key="5">
    <source>
        <dbReference type="Pfam" id="PF03636"/>
    </source>
</evidence>
<dbReference type="Gene3D" id="2.60.420.10">
    <property type="entry name" value="Maltose phosphorylase, domain 3"/>
    <property type="match status" value="1"/>
</dbReference>
<dbReference type="SUPFAM" id="SSF74650">
    <property type="entry name" value="Galactose mutarotase-like"/>
    <property type="match status" value="1"/>
</dbReference>
<dbReference type="Pfam" id="PF03636">
    <property type="entry name" value="Glyco_hydro_65N"/>
    <property type="match status" value="1"/>
</dbReference>
<keyword evidence="6" id="KW-0378">Hydrolase</keyword>
<dbReference type="Pfam" id="PF03632">
    <property type="entry name" value="Glyco_hydro_65m"/>
    <property type="match status" value="1"/>
</dbReference>
<feature type="domain" description="Glycoside hydrolase family 65 C-terminal" evidence="4">
    <location>
        <begin position="824"/>
        <end position="886"/>
    </location>
</feature>
<evidence type="ECO:0000259" key="3">
    <source>
        <dbReference type="Pfam" id="PF03632"/>
    </source>
</evidence>
<dbReference type="STRING" id="43767.A6I91_15025"/>
<dbReference type="GO" id="GO:0004553">
    <property type="term" value="F:hydrolase activity, hydrolyzing O-glycosyl compounds"/>
    <property type="evidence" value="ECO:0007669"/>
    <property type="project" value="TreeGrafter"/>
</dbReference>
<keyword evidence="7" id="KW-1185">Reference proteome</keyword>
<comment type="caution">
    <text evidence="6">The sequence shown here is derived from an EMBL/GenBank/DDBJ whole genome shotgun (WGS) entry which is preliminary data.</text>
</comment>
<name>E9T611_RHOHA</name>
<dbReference type="Gene3D" id="1.50.10.10">
    <property type="match status" value="1"/>
</dbReference>
<evidence type="ECO:0000313" key="7">
    <source>
        <dbReference type="Proteomes" id="UP000004245"/>
    </source>
</evidence>
<evidence type="ECO:0000313" key="6">
    <source>
        <dbReference type="EMBL" id="EGD21998.1"/>
    </source>
</evidence>
<evidence type="ECO:0000256" key="2">
    <source>
        <dbReference type="SAM" id="MobiDB-lite"/>
    </source>
</evidence>
<evidence type="ECO:0000256" key="1">
    <source>
        <dbReference type="ARBA" id="ARBA00023295"/>
    </source>
</evidence>
<evidence type="ECO:0000259" key="4">
    <source>
        <dbReference type="Pfam" id="PF03633"/>
    </source>
</evidence>
<dbReference type="InterPro" id="IPR037018">
    <property type="entry name" value="GH65_N"/>
</dbReference>
<dbReference type="Gene3D" id="2.70.98.40">
    <property type="entry name" value="Glycoside hydrolase, family 65, N-terminal domain"/>
    <property type="match status" value="1"/>
</dbReference>
<dbReference type="SUPFAM" id="SSF48208">
    <property type="entry name" value="Six-hairpin glycosidases"/>
    <property type="match status" value="1"/>
</dbReference>
<dbReference type="InterPro" id="IPR005196">
    <property type="entry name" value="Glyco_hydro_65_N"/>
</dbReference>
<dbReference type="AlphaFoldDB" id="E9T611"/>
<dbReference type="InterPro" id="IPR005195">
    <property type="entry name" value="Glyco_hydro_65_M"/>
</dbReference>
<feature type="region of interest" description="Disordered" evidence="2">
    <location>
        <begin position="892"/>
        <end position="918"/>
    </location>
</feature>
<proteinExistence type="predicted"/>
<gene>
    <name evidence="6" type="ORF">HMPREF0724_14217</name>
</gene>
<sequence>MPGGHVDAARQRLDVQRLRVLPVDPIPDTAYLREVAQLLFCDGSAGHVRDAATSGRGLPRAPHIRPGRGFAWENDAVSAVGARPDPGCDLCSLTASDGDSGAWLLTYLGFDPLVEGRREALLTLANGYQGVRGALSESHADGVHYPGAYVAGCYNRLDSMIDDVRHEDESIVNLPNWVGVTFRIDDGAWFSPGGGDAVAHHHVGLDVRGGLLLRETVLVDAAGRRTRLRQRRLVSMADPHLGVVDTLLRPENWSGRLTIRSTLDGTVRNTNVPDLARFADRHLTEVTTGPSGTDVVWLHAETSQSRLRIAQAARTRVRVDGMFVEVDRRRCFEADAVADEISLTVEAGRSIEIEKTVAMFTSHDRAISEPGLAAREAAQGACAFDRILADHVAAWASLWRRFEVAVDADVRTRLAANVQIFHVLQTLSPHTADLDVGVPARGLHGEGYRGHIFWDEIFVFGFLNLRLPELTRALLLYRFRRLPQARRLAQAQGLRGALFPWQSGSDGREETPRLFFNPRSGRWMADHSRRQYHVGLAVAYNVWHYWEASADLGFLASFGAEMLVENARLWASLAVYDPTDDRFDIRGVMGPDEFHDGYPDRPGGGIDNSAYVNVMTSWALARALDAYRILGENEAAGVWERLCVTAEEIEHWDYLRRRLRLCFLDNGLPAQFEGYESLRELDWAGYRARYGNIGRLDLILEAEGDTCRRYRASKQADVLMLLYLFSAEELAALVRDMGYRFDPGSIPATVEFYLARTSHGSTLSRVTHAWVLVRGDRRGSWQMLGEALESDLSDTQGGTTREGIHLGAMAGSIDILQRCYSGFEIRGGVLRLHPQLPDELRTLEFDIRYRGHWIDVRCDHASVTVSTRRSQAAPIRLDIDGTEHVLASGTRVRVPRGPDGRSRTDAVVDGTLEPTPDA</sequence>
<dbReference type="HOGENOM" id="CLU_006285_1_0_11"/>
<dbReference type="GO" id="GO:0030246">
    <property type="term" value="F:carbohydrate binding"/>
    <property type="evidence" value="ECO:0007669"/>
    <property type="project" value="InterPro"/>
</dbReference>
<feature type="compositionally biased region" description="Basic and acidic residues" evidence="2">
    <location>
        <begin position="896"/>
        <end position="906"/>
    </location>
</feature>
<feature type="domain" description="Glycoside hydrolase family 65 central catalytic" evidence="3">
    <location>
        <begin position="418"/>
        <end position="813"/>
    </location>
</feature>
<dbReference type="EMBL" id="ADNW02000024">
    <property type="protein sequence ID" value="EGD21998.1"/>
    <property type="molecule type" value="Genomic_DNA"/>
</dbReference>
<dbReference type="InterPro" id="IPR005194">
    <property type="entry name" value="Glyco_hydro_65_C"/>
</dbReference>
<dbReference type="InterPro" id="IPR008928">
    <property type="entry name" value="6-hairpin_glycosidase_sf"/>
</dbReference>
<dbReference type="PANTHER" id="PTHR11051:SF8">
    <property type="entry name" value="PROTEIN-GLUCOSYLGALACTOSYLHYDROXYLYSINE GLUCOSIDASE"/>
    <property type="match status" value="1"/>
</dbReference>
<dbReference type="GO" id="GO:0016757">
    <property type="term" value="F:glycosyltransferase activity"/>
    <property type="evidence" value="ECO:0007669"/>
    <property type="project" value="UniProtKB-ARBA"/>
</dbReference>
<dbReference type="InterPro" id="IPR012341">
    <property type="entry name" value="6hp_glycosidase-like_sf"/>
</dbReference>
<organism evidence="6 7">
    <name type="scientific">Prescottella equi ATCC 33707</name>
    <dbReference type="NCBI Taxonomy" id="525370"/>
    <lineage>
        <taxon>Bacteria</taxon>
        <taxon>Bacillati</taxon>
        <taxon>Actinomycetota</taxon>
        <taxon>Actinomycetes</taxon>
        <taxon>Mycobacteriales</taxon>
        <taxon>Nocardiaceae</taxon>
        <taxon>Prescottella</taxon>
    </lineage>
</organism>
<dbReference type="InterPro" id="IPR011013">
    <property type="entry name" value="Gal_mutarotase_sf_dom"/>
</dbReference>
<accession>E9T611</accession>
<dbReference type="Proteomes" id="UP000004245">
    <property type="component" value="Unassembled WGS sequence"/>
</dbReference>